<evidence type="ECO:0008006" key="3">
    <source>
        <dbReference type="Google" id="ProtNLM"/>
    </source>
</evidence>
<dbReference type="EMBL" id="CP011801">
    <property type="protein sequence ID" value="ALA59754.1"/>
    <property type="molecule type" value="Genomic_DNA"/>
</dbReference>
<keyword evidence="2" id="KW-1185">Reference proteome</keyword>
<gene>
    <name evidence="1" type="ORF">NITMOv2_3362</name>
</gene>
<proteinExistence type="predicted"/>
<dbReference type="KEGG" id="nmv:NITMOv2_3362"/>
<dbReference type="STRING" id="42253.NITMOv2_3362"/>
<evidence type="ECO:0000313" key="2">
    <source>
        <dbReference type="Proteomes" id="UP000069205"/>
    </source>
</evidence>
<dbReference type="Pfam" id="PF05137">
    <property type="entry name" value="PilN"/>
    <property type="match status" value="1"/>
</dbReference>
<sequence length="206" mass="22795">MRRPRGSLLAGLGSIRMFRPQARHFHINLSSRYRPYVAPARSALVVASALLALGIVWNCAQAVMGYREVGNMRAELERVRQQDGQLLAEASQEGIDLSEAALRHLPTEVVLANQLLEKRMFSWTQFLTGLEQAIPPRLALSSVRLDAGGTNVHLTGTAMALEDITAFTVGLQDHPTFKDPVLAQHRVGQNGLVEFDVTLRYRREGA</sequence>
<dbReference type="PATRIC" id="fig|42253.5.peg.3316"/>
<dbReference type="Proteomes" id="UP000069205">
    <property type="component" value="Chromosome"/>
</dbReference>
<protein>
    <recommendedName>
        <fullName evidence="3">PilN domain-containing protein</fullName>
    </recommendedName>
</protein>
<name>A0A0K2GFX3_NITMO</name>
<evidence type="ECO:0000313" key="1">
    <source>
        <dbReference type="EMBL" id="ALA59754.1"/>
    </source>
</evidence>
<dbReference type="InterPro" id="IPR007813">
    <property type="entry name" value="PilN"/>
</dbReference>
<reference evidence="1 2" key="1">
    <citation type="journal article" date="2015" name="Proc. Natl. Acad. Sci. U.S.A.">
        <title>Expanded metabolic versatility of ubiquitous nitrite-oxidizing bacteria from the genus Nitrospira.</title>
        <authorList>
            <person name="Koch H."/>
            <person name="Lucker S."/>
            <person name="Albertsen M."/>
            <person name="Kitzinger K."/>
            <person name="Herbold C."/>
            <person name="Spieck E."/>
            <person name="Nielsen P.H."/>
            <person name="Wagner M."/>
            <person name="Daims H."/>
        </authorList>
    </citation>
    <scope>NUCLEOTIDE SEQUENCE [LARGE SCALE GENOMIC DNA]</scope>
    <source>
        <strain evidence="1 2">NSP M-1</strain>
    </source>
</reference>
<dbReference type="AlphaFoldDB" id="A0A0K2GFX3"/>
<organism evidence="1 2">
    <name type="scientific">Nitrospira moscoviensis</name>
    <dbReference type="NCBI Taxonomy" id="42253"/>
    <lineage>
        <taxon>Bacteria</taxon>
        <taxon>Pseudomonadati</taxon>
        <taxon>Nitrospirota</taxon>
        <taxon>Nitrospiria</taxon>
        <taxon>Nitrospirales</taxon>
        <taxon>Nitrospiraceae</taxon>
        <taxon>Nitrospira</taxon>
    </lineage>
</organism>
<accession>A0A0K2GFX3</accession>
<dbReference type="RefSeq" id="WP_187299234.1">
    <property type="nucleotide sequence ID" value="NZ_CP011801.1"/>
</dbReference>